<protein>
    <recommendedName>
        <fullName evidence="2">Ras-related protein Rab-21</fullName>
    </recommendedName>
</protein>
<dbReference type="Gene3D" id="3.40.50.300">
    <property type="entry name" value="P-loop containing nucleotide triphosphate hydrolases"/>
    <property type="match status" value="1"/>
</dbReference>
<proteinExistence type="inferred from homology"/>
<evidence type="ECO:0000256" key="9">
    <source>
        <dbReference type="ARBA" id="ARBA00023289"/>
    </source>
</evidence>
<dbReference type="EMBL" id="JQDR03006661">
    <property type="protein sequence ID" value="KAA0199858.1"/>
    <property type="molecule type" value="Genomic_DNA"/>
</dbReference>
<dbReference type="OrthoDB" id="63533at2759"/>
<keyword evidence="5" id="KW-0653">Protein transport</keyword>
<dbReference type="InterPro" id="IPR005225">
    <property type="entry name" value="Small_GTP-bd"/>
</dbReference>
<reference evidence="12" key="2">
    <citation type="journal article" date="2018" name="Environ. Sci. Technol.">
        <title>The Toxicogenome of Hyalella azteca: A Model for Sediment Ecotoxicology and Evolutionary Toxicology.</title>
        <authorList>
            <person name="Poynton H.C."/>
            <person name="Hasenbein S."/>
            <person name="Benoit J.B."/>
            <person name="Sepulveda M.S."/>
            <person name="Poelchau M.F."/>
            <person name="Hughes D.S.T."/>
            <person name="Murali S.C."/>
            <person name="Chen S."/>
            <person name="Glastad K.M."/>
            <person name="Goodisman M.A.D."/>
            <person name="Werren J.H."/>
            <person name="Vineis J.H."/>
            <person name="Bowen J.L."/>
            <person name="Friedrich M."/>
            <person name="Jones J."/>
            <person name="Robertson H.M."/>
            <person name="Feyereisen R."/>
            <person name="Mechler-Hickson A."/>
            <person name="Mathers N."/>
            <person name="Lee C.E."/>
            <person name="Colbourne J.K."/>
            <person name="Biales A."/>
            <person name="Johnston J.S."/>
            <person name="Wellborn G.A."/>
            <person name="Rosendale A.J."/>
            <person name="Cridge A.G."/>
            <person name="Munoz-Torres M.C."/>
            <person name="Bain P.A."/>
            <person name="Manny A.R."/>
            <person name="Major K.M."/>
            <person name="Lambert F.N."/>
            <person name="Vulpe C.D."/>
            <person name="Tuck P."/>
            <person name="Blalock B.J."/>
            <person name="Lin Y.Y."/>
            <person name="Smith M.E."/>
            <person name="Ochoa-Acuna H."/>
            <person name="Chen M.M."/>
            <person name="Childers C.P."/>
            <person name="Qu J."/>
            <person name="Dugan S."/>
            <person name="Lee S.L."/>
            <person name="Chao H."/>
            <person name="Dinh H."/>
            <person name="Han Y."/>
            <person name="Doddapaneni H."/>
            <person name="Worley K.C."/>
            <person name="Muzny D.M."/>
            <person name="Gibbs R.A."/>
            <person name="Richards S."/>
        </authorList>
    </citation>
    <scope>NUCLEOTIDE SEQUENCE</scope>
    <source>
        <strain evidence="12">HAZT.00-mixed</strain>
        <tissue evidence="12">Whole organism</tissue>
    </source>
</reference>
<dbReference type="PROSITE" id="PS51419">
    <property type="entry name" value="RAB"/>
    <property type="match status" value="1"/>
</dbReference>
<evidence type="ECO:0000313" key="13">
    <source>
        <dbReference type="Proteomes" id="UP000694843"/>
    </source>
</evidence>
<dbReference type="FunFam" id="3.40.50.300:FF:000550">
    <property type="entry name" value="ras-related protein Rab-21"/>
    <property type="match status" value="1"/>
</dbReference>
<dbReference type="Proteomes" id="UP000711488">
    <property type="component" value="Unassembled WGS sequence"/>
</dbReference>
<dbReference type="GO" id="GO:0005525">
    <property type="term" value="F:GTP binding"/>
    <property type="evidence" value="ECO:0007669"/>
    <property type="project" value="UniProtKB-KW"/>
</dbReference>
<dbReference type="PANTHER" id="PTHR47978">
    <property type="match status" value="1"/>
</dbReference>
<evidence type="ECO:0000256" key="6">
    <source>
        <dbReference type="ARBA" id="ARBA00023134"/>
    </source>
</evidence>
<comment type="similarity">
    <text evidence="1">Belongs to the small GTPase superfamily. Rab family.</text>
</comment>
<dbReference type="GO" id="GO:0003924">
    <property type="term" value="F:GTPase activity"/>
    <property type="evidence" value="ECO:0007669"/>
    <property type="project" value="InterPro"/>
</dbReference>
<dbReference type="KEGG" id="hazt:108679520"/>
<dbReference type="SMART" id="SM00173">
    <property type="entry name" value="RAS"/>
    <property type="match status" value="1"/>
</dbReference>
<name>A0A6A0H6Y8_HYAAZ</name>
<dbReference type="InterPro" id="IPR027417">
    <property type="entry name" value="P-loop_NTPase"/>
</dbReference>
<dbReference type="GO" id="GO:0032482">
    <property type="term" value="P:Rab protein signal transduction"/>
    <property type="evidence" value="ECO:0007669"/>
    <property type="project" value="InterPro"/>
</dbReference>
<feature type="compositionally biased region" description="Low complexity" evidence="11">
    <location>
        <begin position="175"/>
        <end position="189"/>
    </location>
</feature>
<reference evidence="14" key="4">
    <citation type="submission" date="2025-04" db="UniProtKB">
        <authorList>
            <consortium name="RefSeq"/>
        </authorList>
    </citation>
    <scope>IDENTIFICATION</scope>
    <source>
        <tissue evidence="14">Whole organism</tissue>
    </source>
</reference>
<keyword evidence="13" id="KW-1185">Reference proteome</keyword>
<dbReference type="InterPro" id="IPR041833">
    <property type="entry name" value="Rab21"/>
</dbReference>
<dbReference type="GO" id="GO:0015031">
    <property type="term" value="P:protein transport"/>
    <property type="evidence" value="ECO:0007669"/>
    <property type="project" value="UniProtKB-KW"/>
</dbReference>
<dbReference type="NCBIfam" id="TIGR00231">
    <property type="entry name" value="small_GTP"/>
    <property type="match status" value="1"/>
</dbReference>
<keyword evidence="6" id="KW-0342">GTP-binding</keyword>
<dbReference type="Proteomes" id="UP000694843">
    <property type="component" value="Unplaced"/>
</dbReference>
<dbReference type="GO" id="GO:0012505">
    <property type="term" value="C:endomembrane system"/>
    <property type="evidence" value="ECO:0007669"/>
    <property type="project" value="UniProtKB-SubCell"/>
</dbReference>
<keyword evidence="8" id="KW-0449">Lipoprotein</keyword>
<dbReference type="PROSITE" id="PS51420">
    <property type="entry name" value="RHO"/>
    <property type="match status" value="1"/>
</dbReference>
<dbReference type="RefSeq" id="XP_018023642.1">
    <property type="nucleotide sequence ID" value="XM_018168153.2"/>
</dbReference>
<dbReference type="CTD" id="23011"/>
<reference evidence="12" key="3">
    <citation type="submission" date="2019-06" db="EMBL/GenBank/DDBJ databases">
        <authorList>
            <person name="Poynton C."/>
            <person name="Hasenbein S."/>
            <person name="Benoit J.B."/>
            <person name="Sepulveda M.S."/>
            <person name="Poelchau M.F."/>
            <person name="Murali S.C."/>
            <person name="Chen S."/>
            <person name="Glastad K.M."/>
            <person name="Werren J.H."/>
            <person name="Vineis J.H."/>
            <person name="Bowen J.L."/>
            <person name="Friedrich M."/>
            <person name="Jones J."/>
            <person name="Robertson H.M."/>
            <person name="Feyereisen R."/>
            <person name="Mechler-Hickson A."/>
            <person name="Mathers N."/>
            <person name="Lee C.E."/>
            <person name="Colbourne J.K."/>
            <person name="Biales A."/>
            <person name="Johnston J.S."/>
            <person name="Wellborn G.A."/>
            <person name="Rosendale A.J."/>
            <person name="Cridge A.G."/>
            <person name="Munoz-Torres M.C."/>
            <person name="Bain P.A."/>
            <person name="Manny A.R."/>
            <person name="Major K.M."/>
            <person name="Lambert F.N."/>
            <person name="Vulpe C.D."/>
            <person name="Tuck P."/>
            <person name="Blalock B.J."/>
            <person name="Lin Y.-Y."/>
            <person name="Smith M.E."/>
            <person name="Ochoa-Acuna H."/>
            <person name="Chen M.-J.M."/>
            <person name="Childers C.P."/>
            <person name="Qu J."/>
            <person name="Dugan S."/>
            <person name="Lee S.L."/>
            <person name="Chao H."/>
            <person name="Dinh H."/>
            <person name="Han Y."/>
            <person name="Doddapaneni H."/>
            <person name="Worley K.C."/>
            <person name="Muzny D.M."/>
            <person name="Gibbs R.A."/>
            <person name="Richards S."/>
        </authorList>
    </citation>
    <scope>NUCLEOTIDE SEQUENCE</scope>
    <source>
        <strain evidence="12">HAZT.00-mixed</strain>
        <tissue evidence="12">Whole organism</tissue>
    </source>
</reference>
<dbReference type="SMART" id="SM00174">
    <property type="entry name" value="RHO"/>
    <property type="match status" value="1"/>
</dbReference>
<dbReference type="InterPro" id="IPR001806">
    <property type="entry name" value="Small_GTPase"/>
</dbReference>
<dbReference type="Pfam" id="PF00071">
    <property type="entry name" value="Ras"/>
    <property type="match status" value="1"/>
</dbReference>
<evidence type="ECO:0000256" key="11">
    <source>
        <dbReference type="SAM" id="MobiDB-lite"/>
    </source>
</evidence>
<dbReference type="OMA" id="NDEQHRN"/>
<dbReference type="SUPFAM" id="SSF52540">
    <property type="entry name" value="P-loop containing nucleoside triphosphate hydrolases"/>
    <property type="match status" value="1"/>
</dbReference>
<keyword evidence="4" id="KW-0547">Nucleotide-binding</keyword>
<dbReference type="PROSITE" id="PS51421">
    <property type="entry name" value="RAS"/>
    <property type="match status" value="1"/>
</dbReference>
<keyword evidence="3" id="KW-0813">Transport</keyword>
<evidence type="ECO:0000256" key="7">
    <source>
        <dbReference type="ARBA" id="ARBA00023136"/>
    </source>
</evidence>
<accession>A0A6A0H6Y8</accession>
<keyword evidence="9" id="KW-0636">Prenylation</keyword>
<sequence>MSRGLENFKVVLLGEGCVGKTSLVLRYVEDKFNERHISTIQASFLMKKISIDGKRLQLSIWDTAGQERFHALGPIYYRDSQGAILVYDITDMDSYHKVQDWVRELRRMLGDNIVLAIAGNKSDLSANRVVDCTTAQQYAEEVGAFHFETSARLNEGVEELFLDLSRRMLAVSATQQQQQQHSSSGGLQLTDDDDQINNTSKRACC</sequence>
<evidence type="ECO:0000313" key="12">
    <source>
        <dbReference type="EMBL" id="KAA0199858.1"/>
    </source>
</evidence>
<evidence type="ECO:0000256" key="10">
    <source>
        <dbReference type="ARBA" id="ARBA00037868"/>
    </source>
</evidence>
<dbReference type="AlphaFoldDB" id="A0A6A0H6Y8"/>
<keyword evidence="7" id="KW-0472">Membrane</keyword>
<dbReference type="SMART" id="SM00176">
    <property type="entry name" value="RAN"/>
    <property type="match status" value="1"/>
</dbReference>
<dbReference type="CDD" id="cd04123">
    <property type="entry name" value="Rab21"/>
    <property type="match status" value="1"/>
</dbReference>
<feature type="region of interest" description="Disordered" evidence="11">
    <location>
        <begin position="173"/>
        <end position="205"/>
    </location>
</feature>
<evidence type="ECO:0000256" key="1">
    <source>
        <dbReference type="ARBA" id="ARBA00006270"/>
    </source>
</evidence>
<dbReference type="SMART" id="SM00175">
    <property type="entry name" value="RAB"/>
    <property type="match status" value="1"/>
</dbReference>
<evidence type="ECO:0000256" key="5">
    <source>
        <dbReference type="ARBA" id="ARBA00022927"/>
    </source>
</evidence>
<gene>
    <name evidence="14" type="primary">LOC108679520</name>
    <name evidence="12" type="ORF">HAZT_HAZT001334</name>
</gene>
<evidence type="ECO:0000256" key="8">
    <source>
        <dbReference type="ARBA" id="ARBA00023288"/>
    </source>
</evidence>
<feature type="compositionally biased region" description="Polar residues" evidence="11">
    <location>
        <begin position="196"/>
        <end position="205"/>
    </location>
</feature>
<dbReference type="GeneID" id="108679520"/>
<evidence type="ECO:0000313" key="14">
    <source>
        <dbReference type="RefSeq" id="XP_018023642.1"/>
    </source>
</evidence>
<reference evidence="12" key="1">
    <citation type="submission" date="2014-08" db="EMBL/GenBank/DDBJ databases">
        <authorList>
            <person name="Murali S."/>
            <person name="Richards S."/>
            <person name="Bandaranaike D."/>
            <person name="Bellair M."/>
            <person name="Blankenburg K."/>
            <person name="Chao H."/>
            <person name="Dinh H."/>
            <person name="Doddapaneni H."/>
            <person name="Dugan-Rocha S."/>
            <person name="Elkadiri S."/>
            <person name="Gnanaolivu R."/>
            <person name="Hughes D."/>
            <person name="Lee S."/>
            <person name="Li M."/>
            <person name="Ming W."/>
            <person name="Munidasa M."/>
            <person name="Muniz J."/>
            <person name="Nguyen L."/>
            <person name="Osuji N."/>
            <person name="Pu L.-L."/>
            <person name="Puazo M."/>
            <person name="Skinner E."/>
            <person name="Qu C."/>
            <person name="Quiroz J."/>
            <person name="Raj R."/>
            <person name="Weissenberger G."/>
            <person name="Xin Y."/>
            <person name="Zou X."/>
            <person name="Han Y."/>
            <person name="Worley K."/>
            <person name="Muzny D."/>
            <person name="Gibbs R."/>
        </authorList>
    </citation>
    <scope>NUCLEOTIDE SEQUENCE</scope>
    <source>
        <strain evidence="12">HAZT.00-mixed</strain>
        <tissue evidence="12">Whole organism</tissue>
    </source>
</reference>
<dbReference type="PRINTS" id="PR00449">
    <property type="entry name" value="RASTRNSFRMNG"/>
</dbReference>
<comment type="subcellular location">
    <subcellularLocation>
        <location evidence="10">Endomembrane system</location>
        <topology evidence="10">Lipid-anchor</topology>
    </subcellularLocation>
</comment>
<evidence type="ECO:0000256" key="4">
    <source>
        <dbReference type="ARBA" id="ARBA00022741"/>
    </source>
</evidence>
<evidence type="ECO:0000256" key="2">
    <source>
        <dbReference type="ARBA" id="ARBA00014900"/>
    </source>
</evidence>
<evidence type="ECO:0000256" key="3">
    <source>
        <dbReference type="ARBA" id="ARBA00022448"/>
    </source>
</evidence>
<organism evidence="12">
    <name type="scientific">Hyalella azteca</name>
    <name type="common">Amphipod</name>
    <dbReference type="NCBI Taxonomy" id="294128"/>
    <lineage>
        <taxon>Eukaryota</taxon>
        <taxon>Metazoa</taxon>
        <taxon>Ecdysozoa</taxon>
        <taxon>Arthropoda</taxon>
        <taxon>Crustacea</taxon>
        <taxon>Multicrustacea</taxon>
        <taxon>Malacostraca</taxon>
        <taxon>Eumalacostraca</taxon>
        <taxon>Peracarida</taxon>
        <taxon>Amphipoda</taxon>
        <taxon>Senticaudata</taxon>
        <taxon>Talitrida</taxon>
        <taxon>Talitroidea</taxon>
        <taxon>Hyalellidae</taxon>
        <taxon>Hyalella</taxon>
    </lineage>
</organism>